<dbReference type="PROSITE" id="PS50005">
    <property type="entry name" value="TPR"/>
    <property type="match status" value="1"/>
</dbReference>
<reference evidence="5 6" key="1">
    <citation type="submission" date="2024-10" db="EMBL/GenBank/DDBJ databases">
        <title>Updated reference genomes for cyclostephanoid diatoms.</title>
        <authorList>
            <person name="Roberts W.R."/>
            <person name="Alverson A.J."/>
        </authorList>
    </citation>
    <scope>NUCLEOTIDE SEQUENCE [LARGE SCALE GENOMIC DNA]</scope>
    <source>
        <strain evidence="5 6">AJA232-27</strain>
    </source>
</reference>
<dbReference type="Gene3D" id="1.25.40.1040">
    <property type="match status" value="2"/>
</dbReference>
<dbReference type="PIRSF" id="PIRSF000422">
    <property type="entry name" value="N-terminal-AcTrfase-A_aux_su"/>
    <property type="match status" value="1"/>
</dbReference>
<sequence length="1006" mass="110741">MTTTTTAAADAAFIDNNPQAGQGRPLPKKESDLFKNVVKFYESKQYKKGIKAADAILKRYPNHGETLCMKGLIVNAMANAAVVFFAQQGGGGGGDGDGAGAGVDKKKEAVELVKKGLMMDMRSHVCWHVYGLLHRSSQNYTEAIKAYKQALRIDSSNLQILRDLGLLQIQMRDLHGFRDTRLKILTLRPNSKVHWLTYAVAVHVTGDANGAVGVLDSYMDTLDKDCVEFQRNFEASELAMYKNWVLAESTTTTTIPPTGDAAAASVAGQEDNEPNDGLGGIRKALCHLDEIDHIVVDRTGFLMTKLSYQLQLGQFDGAKETVSSLFERGLTEDYRVHGAYMCALLKCDKATCREVEKLKGMSTLATLRPLSEDERAILLSAYYGASGGGGGGEEDDGFAKASANGKDGTINGDSTTTMSGLASTFPRSMAIKRIYLTLLSPGCNQFKWAIDQYCRRQIIKGVPSLGSDLSSLYLVEEKLQAGTSYEFTRYRLAKDPIDIKAHAVYSVLVELVDAYIVSLESDGTFPDDTTKHPPSALVWAWYLRSVLYEQAAEYGPAISLINKCIDHTPTAVDFYELKSRVLESGGDIQLAADVVNAGRDLDHQDRYINNLATKTLLRAGREDEATKCIALFARHEAPVEQNLYDMQCTWFELELADCLRRRGALGRSLRKYMAVIKHYEVFHEDQFDFHMYCIRKVTLRSYCKLLKFEDELWGLPIYGRAAEEIIRIHLSLIANDANAKTGDEPDYSGMTPAERKKAKNIARKKKKALTDGGSGSGGGSDTTSKNMNAKNGAKTKSKPHAIDEDPEGNELLSLDHLDEAKKFAAVLVRHAPRRISAWALQFDVSIRRGKVLLALQALFKMKSIDSDDHGLFSRIVEFSQYMSLRTSQSNSAADHVLSSEFPKLMNNETLAGFVKMAMEAVKADSRSSLPMRIAVARAMLAANLGCSTEAASLILSSKLNVRGVTVESCREALAFMDALGPDGNDSKNQMMMLITTKFPFAKDFGK</sequence>
<dbReference type="Proteomes" id="UP001530293">
    <property type="component" value="Unassembled WGS sequence"/>
</dbReference>
<comment type="caution">
    <text evidence="5">The sequence shown here is derived from an EMBL/GenBank/DDBJ whole genome shotgun (WGS) entry which is preliminary data.</text>
</comment>
<dbReference type="Pfam" id="PF13414">
    <property type="entry name" value="TPR_11"/>
    <property type="match status" value="1"/>
</dbReference>
<dbReference type="Gene3D" id="1.25.40.1010">
    <property type="match status" value="1"/>
</dbReference>
<proteinExistence type="predicted"/>
<dbReference type="AlphaFoldDB" id="A0ABD3LWH2"/>
<evidence type="ECO:0000313" key="5">
    <source>
        <dbReference type="EMBL" id="KAL3756115.1"/>
    </source>
</evidence>
<feature type="repeat" description="TPR" evidence="3">
    <location>
        <begin position="124"/>
        <end position="157"/>
    </location>
</feature>
<dbReference type="SUPFAM" id="SSF48452">
    <property type="entry name" value="TPR-like"/>
    <property type="match status" value="2"/>
</dbReference>
<feature type="compositionally biased region" description="Basic residues" evidence="4">
    <location>
        <begin position="756"/>
        <end position="767"/>
    </location>
</feature>
<keyword evidence="1" id="KW-0677">Repeat</keyword>
<dbReference type="Pfam" id="PF12569">
    <property type="entry name" value="NatA_aux_su"/>
    <property type="match status" value="2"/>
</dbReference>
<accession>A0ABD3LWH2</accession>
<keyword evidence="6" id="KW-1185">Reference proteome</keyword>
<evidence type="ECO:0000256" key="4">
    <source>
        <dbReference type="SAM" id="MobiDB-lite"/>
    </source>
</evidence>
<feature type="region of interest" description="Disordered" evidence="4">
    <location>
        <begin position="1"/>
        <end position="28"/>
    </location>
</feature>
<feature type="region of interest" description="Disordered" evidence="4">
    <location>
        <begin position="741"/>
        <end position="808"/>
    </location>
</feature>
<evidence type="ECO:0000313" key="6">
    <source>
        <dbReference type="Proteomes" id="UP001530293"/>
    </source>
</evidence>
<dbReference type="PANTHER" id="PTHR22767">
    <property type="entry name" value="N-TERMINAL ACETYLTRANSFERASE-RELATED"/>
    <property type="match status" value="1"/>
</dbReference>
<dbReference type="PANTHER" id="PTHR22767:SF2">
    <property type="entry name" value="N(ALPHA)-ACETYLTRANSFERASE 15_16, ISOFORM A"/>
    <property type="match status" value="1"/>
</dbReference>
<dbReference type="InterPro" id="IPR021183">
    <property type="entry name" value="NatA_aux_su"/>
</dbReference>
<organism evidence="5 6">
    <name type="scientific">Discostella pseudostelligera</name>
    <dbReference type="NCBI Taxonomy" id="259834"/>
    <lineage>
        <taxon>Eukaryota</taxon>
        <taxon>Sar</taxon>
        <taxon>Stramenopiles</taxon>
        <taxon>Ochrophyta</taxon>
        <taxon>Bacillariophyta</taxon>
        <taxon>Coscinodiscophyceae</taxon>
        <taxon>Thalassiosirophycidae</taxon>
        <taxon>Stephanodiscales</taxon>
        <taxon>Stephanodiscaceae</taxon>
        <taxon>Discostella</taxon>
    </lineage>
</organism>
<dbReference type="InterPro" id="IPR019734">
    <property type="entry name" value="TPR_rpt"/>
</dbReference>
<evidence type="ECO:0000256" key="2">
    <source>
        <dbReference type="ARBA" id="ARBA00022803"/>
    </source>
</evidence>
<dbReference type="InterPro" id="IPR011990">
    <property type="entry name" value="TPR-like_helical_dom_sf"/>
</dbReference>
<evidence type="ECO:0000256" key="3">
    <source>
        <dbReference type="PROSITE-ProRule" id="PRU00339"/>
    </source>
</evidence>
<evidence type="ECO:0000256" key="1">
    <source>
        <dbReference type="ARBA" id="ARBA00022737"/>
    </source>
</evidence>
<dbReference type="GO" id="GO:0005737">
    <property type="term" value="C:cytoplasm"/>
    <property type="evidence" value="ECO:0007669"/>
    <property type="project" value="UniProtKB-ARBA"/>
</dbReference>
<keyword evidence="2 3" id="KW-0802">TPR repeat</keyword>
<gene>
    <name evidence="5" type="ORF">ACHAWU_005619</name>
</gene>
<name>A0ABD3LWH2_9STRA</name>
<dbReference type="EMBL" id="JALLBG020000313">
    <property type="protein sequence ID" value="KAL3756115.1"/>
    <property type="molecule type" value="Genomic_DNA"/>
</dbReference>
<feature type="compositionally biased region" description="Low complexity" evidence="4">
    <location>
        <begin position="1"/>
        <end position="12"/>
    </location>
</feature>
<protein>
    <submittedName>
        <fullName evidence="5">Uncharacterized protein</fullName>
    </submittedName>
</protein>
<dbReference type="SMART" id="SM00028">
    <property type="entry name" value="TPR"/>
    <property type="match status" value="2"/>
</dbReference>